<protein>
    <recommendedName>
        <fullName evidence="4">YncE family protein</fullName>
    </recommendedName>
</protein>
<dbReference type="InterPro" id="IPR015943">
    <property type="entry name" value="WD40/YVTN_repeat-like_dom_sf"/>
</dbReference>
<feature type="chain" id="PRO_5045558652" description="YncE family protein" evidence="1">
    <location>
        <begin position="22"/>
        <end position="357"/>
    </location>
</feature>
<reference evidence="3" key="1">
    <citation type="journal article" date="2019" name="Int. J. Syst. Evol. Microbiol.">
        <title>The Global Catalogue of Microorganisms (GCM) 10K type strain sequencing project: providing services to taxonomists for standard genome sequencing and annotation.</title>
        <authorList>
            <consortium name="The Broad Institute Genomics Platform"/>
            <consortium name="The Broad Institute Genome Sequencing Center for Infectious Disease"/>
            <person name="Wu L."/>
            <person name="Ma J."/>
        </authorList>
    </citation>
    <scope>NUCLEOTIDE SEQUENCE [LARGE SCALE GENOMIC DNA]</scope>
    <source>
        <strain evidence="3">CGMCC 1.15461</strain>
    </source>
</reference>
<sequence length="357" mass="38023">MKLNKLILSAFAGALFLTSCSSDDDAITEPAPTGDYVNGMFIVNEANYGAGNSTISFYSEEGVLSNGIFASVNGFDLGDTAQSMGFNDDLAYIVVNYSNKIEVVNRYTFESVATVDTGLDNPRYIAFENGKAYVTNWADPTDTEDDYVAVIDLSSNTVIASIAVAEGPENILEENDMIYVAHKGGYGYGTTISVIDPSTDAISTTIPVGDVPNAMEAENGKLYVICGGAPSWSSAETSGELYVVNLADNTVETSYAFSGMVHPSNASIENGTLYYTVDAAIYGMSLTATTLPETPIFSVTEQGAYGIYGFKAENNKIYVGDAVDYNSAGNVYIYSLTGDLQQTLSVGISPNGFYFNN</sequence>
<dbReference type="Gene3D" id="2.130.10.10">
    <property type="entry name" value="YVTN repeat-like/Quinoprotein amine dehydrogenase"/>
    <property type="match status" value="1"/>
</dbReference>
<keyword evidence="3" id="KW-1185">Reference proteome</keyword>
<evidence type="ECO:0000313" key="3">
    <source>
        <dbReference type="Proteomes" id="UP000615760"/>
    </source>
</evidence>
<accession>A0ABQ1JPA3</accession>
<comment type="caution">
    <text evidence="2">The sequence shown here is derived from an EMBL/GenBank/DDBJ whole genome shotgun (WGS) entry which is preliminary data.</text>
</comment>
<dbReference type="Pfam" id="PF16819">
    <property type="entry name" value="DUF5074"/>
    <property type="match status" value="1"/>
</dbReference>
<name>A0ABQ1JPA3_9FLAO</name>
<dbReference type="PANTHER" id="PTHR47197">
    <property type="entry name" value="PROTEIN NIRF"/>
    <property type="match status" value="1"/>
</dbReference>
<gene>
    <name evidence="2" type="ORF">GCM10007424_12540</name>
</gene>
<dbReference type="InterPro" id="IPR011048">
    <property type="entry name" value="Haem_d1_sf"/>
</dbReference>
<dbReference type="InterPro" id="IPR051200">
    <property type="entry name" value="Host-pathogen_enzymatic-act"/>
</dbReference>
<dbReference type="EMBL" id="BMJE01000003">
    <property type="protein sequence ID" value="GGB74118.1"/>
    <property type="molecule type" value="Genomic_DNA"/>
</dbReference>
<dbReference type="RefSeq" id="WP_188620404.1">
    <property type="nucleotide sequence ID" value="NZ_BMJE01000003.1"/>
</dbReference>
<dbReference type="Proteomes" id="UP000615760">
    <property type="component" value="Unassembled WGS sequence"/>
</dbReference>
<dbReference type="SUPFAM" id="SSF51004">
    <property type="entry name" value="C-terminal (heme d1) domain of cytochrome cd1-nitrite reductase"/>
    <property type="match status" value="1"/>
</dbReference>
<dbReference type="InterPro" id="IPR031815">
    <property type="entry name" value="DUF5074"/>
</dbReference>
<keyword evidence="1" id="KW-0732">Signal</keyword>
<evidence type="ECO:0008006" key="4">
    <source>
        <dbReference type="Google" id="ProtNLM"/>
    </source>
</evidence>
<proteinExistence type="predicted"/>
<organism evidence="2 3">
    <name type="scientific">Flavobacterium suaedae</name>
    <dbReference type="NCBI Taxonomy" id="1767027"/>
    <lineage>
        <taxon>Bacteria</taxon>
        <taxon>Pseudomonadati</taxon>
        <taxon>Bacteroidota</taxon>
        <taxon>Flavobacteriia</taxon>
        <taxon>Flavobacteriales</taxon>
        <taxon>Flavobacteriaceae</taxon>
        <taxon>Flavobacterium</taxon>
    </lineage>
</organism>
<evidence type="ECO:0000256" key="1">
    <source>
        <dbReference type="SAM" id="SignalP"/>
    </source>
</evidence>
<dbReference type="PANTHER" id="PTHR47197:SF3">
    <property type="entry name" value="DIHYDRO-HEME D1 DEHYDROGENASE"/>
    <property type="match status" value="1"/>
</dbReference>
<feature type="signal peptide" evidence="1">
    <location>
        <begin position="1"/>
        <end position="21"/>
    </location>
</feature>
<dbReference type="PROSITE" id="PS51257">
    <property type="entry name" value="PROKAR_LIPOPROTEIN"/>
    <property type="match status" value="1"/>
</dbReference>
<evidence type="ECO:0000313" key="2">
    <source>
        <dbReference type="EMBL" id="GGB74118.1"/>
    </source>
</evidence>